<dbReference type="GO" id="GO:0009089">
    <property type="term" value="P:lysine biosynthetic process via diaminopimelate"/>
    <property type="evidence" value="ECO:0007669"/>
    <property type="project" value="UniProtKB-UniRule"/>
</dbReference>
<keyword evidence="4 13" id="KW-0521">NADP</keyword>
<reference evidence="16" key="1">
    <citation type="journal article" date="2014" name="Int. J. Syst. Evol. Microbiol.">
        <title>Complete genome sequence of Corynebacterium casei LMG S-19264T (=DSM 44701T), isolated from a smear-ripened cheese.</title>
        <authorList>
            <consortium name="US DOE Joint Genome Institute (JGI-PGF)"/>
            <person name="Walter F."/>
            <person name="Albersmeier A."/>
            <person name="Kalinowski J."/>
            <person name="Ruckert C."/>
        </authorList>
    </citation>
    <scope>NUCLEOTIDE SEQUENCE</scope>
    <source>
        <strain evidence="16">KCTC 42651</strain>
    </source>
</reference>
<gene>
    <name evidence="13 16" type="primary">dapB</name>
    <name evidence="16" type="ORF">GCM10017083_02000</name>
</gene>
<accession>A0A919CN62</accession>
<dbReference type="Gene3D" id="3.30.360.10">
    <property type="entry name" value="Dihydrodipicolinate Reductase, domain 2"/>
    <property type="match status" value="1"/>
</dbReference>
<dbReference type="InterPro" id="IPR000846">
    <property type="entry name" value="DapB_N"/>
</dbReference>
<evidence type="ECO:0000256" key="4">
    <source>
        <dbReference type="ARBA" id="ARBA00022857"/>
    </source>
</evidence>
<evidence type="ECO:0000256" key="8">
    <source>
        <dbReference type="ARBA" id="ARBA00023154"/>
    </source>
</evidence>
<comment type="function">
    <text evidence="13">Catalyzes the conversion of 4-hydroxy-tetrahydrodipicolinate (HTPA) to tetrahydrodipicolinate.</text>
</comment>
<feature type="binding site" evidence="13">
    <location>
        <begin position="122"/>
        <end position="125"/>
    </location>
    <ligand>
        <name>NAD(+)</name>
        <dbReference type="ChEBI" id="CHEBI:57540"/>
    </ligand>
</feature>
<evidence type="ECO:0000256" key="10">
    <source>
        <dbReference type="ARBA" id="ARBA00038983"/>
    </source>
</evidence>
<dbReference type="Pfam" id="PF05173">
    <property type="entry name" value="DapB_C"/>
    <property type="match status" value="1"/>
</dbReference>
<dbReference type="CDD" id="cd02274">
    <property type="entry name" value="DHDPR_N"/>
    <property type="match status" value="1"/>
</dbReference>
<dbReference type="FunFam" id="3.30.360.10:FF:000004">
    <property type="entry name" value="4-hydroxy-tetrahydrodipicolinate reductase"/>
    <property type="match status" value="1"/>
</dbReference>
<dbReference type="PANTHER" id="PTHR20836:SF0">
    <property type="entry name" value="4-HYDROXY-TETRAHYDRODIPICOLINATE REDUCTASE 1, CHLOROPLASTIC-RELATED"/>
    <property type="match status" value="1"/>
</dbReference>
<organism evidence="16 17">
    <name type="scientific">Thalassobaculum fulvum</name>
    <dbReference type="NCBI Taxonomy" id="1633335"/>
    <lineage>
        <taxon>Bacteria</taxon>
        <taxon>Pseudomonadati</taxon>
        <taxon>Pseudomonadota</taxon>
        <taxon>Alphaproteobacteria</taxon>
        <taxon>Rhodospirillales</taxon>
        <taxon>Thalassobaculaceae</taxon>
        <taxon>Thalassobaculum</taxon>
    </lineage>
</organism>
<feature type="binding site" evidence="13">
    <location>
        <begin position="9"/>
        <end position="14"/>
    </location>
    <ligand>
        <name>NAD(+)</name>
        <dbReference type="ChEBI" id="CHEBI:57540"/>
    </ligand>
</feature>
<feature type="binding site" evidence="13">
    <location>
        <position position="156"/>
    </location>
    <ligand>
        <name>(S)-2,3,4,5-tetrahydrodipicolinate</name>
        <dbReference type="ChEBI" id="CHEBI:16845"/>
    </ligand>
</feature>
<sequence length="266" mass="26907">MATRIGVFGANGRMGRMIVKAVAEAGTAALAAAGVRPGSADLGVDAGTLAGLPPLGLATTDRNAEVLAADVAIDFTLPDATLAHAADAADAGTPFVTGTTGLSADQEAALAAIATRIPVVYAPNMSVGVNLLLALVERVAATLGDPWDIEIVEMHHNRKVDAPSGTAVGLGRAAAQGRGRQFEDVAVLSREGHTGPRVAGQIGFATMRGGDVIGEHTVVFAGPSERIELGHRAGGRHIFANGAVTAAQWAVGRAPGLYSMRDVLGL</sequence>
<dbReference type="GO" id="GO:0008839">
    <property type="term" value="F:4-hydroxy-tetrahydrodipicolinate reductase"/>
    <property type="evidence" value="ECO:0007669"/>
    <property type="project" value="UniProtKB-UniRule"/>
</dbReference>
<comment type="pathway">
    <text evidence="9 13">Amino-acid biosynthesis; L-lysine biosynthesis via DAP pathway; (S)-tetrahydrodipicolinate from L-aspartate: step 4/4.</text>
</comment>
<dbReference type="Gene3D" id="3.40.50.720">
    <property type="entry name" value="NAD(P)-binding Rossmann-like Domain"/>
    <property type="match status" value="1"/>
</dbReference>
<feature type="binding site" evidence="13">
    <location>
        <begin position="165"/>
        <end position="166"/>
    </location>
    <ligand>
        <name>(S)-2,3,4,5-tetrahydrodipicolinate</name>
        <dbReference type="ChEBI" id="CHEBI:16845"/>
    </ligand>
</feature>
<dbReference type="InterPro" id="IPR022663">
    <property type="entry name" value="DapB_C"/>
</dbReference>
<evidence type="ECO:0000313" key="16">
    <source>
        <dbReference type="EMBL" id="GHD39731.1"/>
    </source>
</evidence>
<dbReference type="GO" id="GO:0016726">
    <property type="term" value="F:oxidoreductase activity, acting on CH or CH2 groups, NAD or NADP as acceptor"/>
    <property type="evidence" value="ECO:0007669"/>
    <property type="project" value="UniProtKB-UniRule"/>
</dbReference>
<evidence type="ECO:0000313" key="17">
    <source>
        <dbReference type="Proteomes" id="UP000630353"/>
    </source>
</evidence>
<evidence type="ECO:0000256" key="2">
    <source>
        <dbReference type="ARBA" id="ARBA00022490"/>
    </source>
</evidence>
<evidence type="ECO:0000256" key="7">
    <source>
        <dbReference type="ARBA" id="ARBA00023027"/>
    </source>
</evidence>
<keyword evidence="17" id="KW-1185">Reference proteome</keyword>
<dbReference type="SUPFAM" id="SSF55347">
    <property type="entry name" value="Glyceraldehyde-3-phosphate dehydrogenase-like, C-terminal domain"/>
    <property type="match status" value="1"/>
</dbReference>
<evidence type="ECO:0000256" key="6">
    <source>
        <dbReference type="ARBA" id="ARBA00023002"/>
    </source>
</evidence>
<dbReference type="PIRSF" id="PIRSF000161">
    <property type="entry name" value="DHPR"/>
    <property type="match status" value="1"/>
</dbReference>
<comment type="catalytic activity">
    <reaction evidence="12 13">
        <text>(S)-2,3,4,5-tetrahydrodipicolinate + NAD(+) + H2O = (2S,4S)-4-hydroxy-2,3,4,5-tetrahydrodipicolinate + NADH + H(+)</text>
        <dbReference type="Rhea" id="RHEA:35323"/>
        <dbReference type="ChEBI" id="CHEBI:15377"/>
        <dbReference type="ChEBI" id="CHEBI:15378"/>
        <dbReference type="ChEBI" id="CHEBI:16845"/>
        <dbReference type="ChEBI" id="CHEBI:57540"/>
        <dbReference type="ChEBI" id="CHEBI:57945"/>
        <dbReference type="ChEBI" id="CHEBI:67139"/>
        <dbReference type="EC" id="1.17.1.8"/>
    </reaction>
</comment>
<protein>
    <recommendedName>
        <fullName evidence="10 13">4-hydroxy-tetrahydrodipicolinate reductase</fullName>
        <shortName evidence="13">HTPA reductase</shortName>
        <ecNumber evidence="10 13">1.17.1.8</ecNumber>
    </recommendedName>
</protein>
<keyword evidence="2 13" id="KW-0963">Cytoplasm</keyword>
<comment type="subcellular location">
    <subcellularLocation>
        <location evidence="13">Cytoplasm</location>
    </subcellularLocation>
</comment>
<evidence type="ECO:0000259" key="15">
    <source>
        <dbReference type="Pfam" id="PF05173"/>
    </source>
</evidence>
<evidence type="ECO:0000256" key="3">
    <source>
        <dbReference type="ARBA" id="ARBA00022605"/>
    </source>
</evidence>
<comment type="similarity">
    <text evidence="1 13">Belongs to the DapB family.</text>
</comment>
<feature type="domain" description="Dihydrodipicolinate reductase N-terminal" evidence="14">
    <location>
        <begin position="4"/>
        <end position="125"/>
    </location>
</feature>
<dbReference type="InterPro" id="IPR023940">
    <property type="entry name" value="DHDPR_bac"/>
</dbReference>
<name>A0A919CN62_9PROT</name>
<dbReference type="InterPro" id="IPR022664">
    <property type="entry name" value="DapB_N_CS"/>
</dbReference>
<dbReference type="InterPro" id="IPR036291">
    <property type="entry name" value="NAD(P)-bd_dom_sf"/>
</dbReference>
<dbReference type="GO" id="GO:0019877">
    <property type="term" value="P:diaminopimelate biosynthetic process"/>
    <property type="evidence" value="ECO:0007669"/>
    <property type="project" value="UniProtKB-UniRule"/>
</dbReference>
<dbReference type="Proteomes" id="UP000630353">
    <property type="component" value="Unassembled WGS sequence"/>
</dbReference>
<evidence type="ECO:0000256" key="1">
    <source>
        <dbReference type="ARBA" id="ARBA00006642"/>
    </source>
</evidence>
<comment type="caution">
    <text evidence="13">Lacks conserved residue(s) required for the propagation of feature annotation.</text>
</comment>
<feature type="active site" description="Proton donor/acceptor" evidence="13">
    <location>
        <position position="155"/>
    </location>
</feature>
<dbReference type="EMBL" id="BMZS01000001">
    <property type="protein sequence ID" value="GHD39731.1"/>
    <property type="molecule type" value="Genomic_DNA"/>
</dbReference>
<dbReference type="NCBIfam" id="TIGR00036">
    <property type="entry name" value="dapB"/>
    <property type="match status" value="1"/>
</dbReference>
<feature type="binding site" evidence="13">
    <location>
        <begin position="98"/>
        <end position="100"/>
    </location>
    <ligand>
        <name>NAD(+)</name>
        <dbReference type="ChEBI" id="CHEBI:57540"/>
    </ligand>
</feature>
<keyword evidence="7 13" id="KW-0520">NAD</keyword>
<evidence type="ECO:0000256" key="5">
    <source>
        <dbReference type="ARBA" id="ARBA00022915"/>
    </source>
</evidence>
<evidence type="ECO:0000256" key="13">
    <source>
        <dbReference type="HAMAP-Rule" id="MF_00102"/>
    </source>
</evidence>
<feature type="active site" description="Proton donor" evidence="13">
    <location>
        <position position="159"/>
    </location>
</feature>
<feature type="domain" description="Dihydrodipicolinate reductase C-terminal" evidence="15">
    <location>
        <begin position="128"/>
        <end position="264"/>
    </location>
</feature>
<dbReference type="SUPFAM" id="SSF51735">
    <property type="entry name" value="NAD(P)-binding Rossmann-fold domains"/>
    <property type="match status" value="1"/>
</dbReference>
<dbReference type="HAMAP" id="MF_00102">
    <property type="entry name" value="DapB"/>
    <property type="match status" value="1"/>
</dbReference>
<dbReference type="Pfam" id="PF01113">
    <property type="entry name" value="DapB_N"/>
    <property type="match status" value="1"/>
</dbReference>
<comment type="catalytic activity">
    <reaction evidence="11 13">
        <text>(S)-2,3,4,5-tetrahydrodipicolinate + NADP(+) + H2O = (2S,4S)-4-hydroxy-2,3,4,5-tetrahydrodipicolinate + NADPH + H(+)</text>
        <dbReference type="Rhea" id="RHEA:35331"/>
        <dbReference type="ChEBI" id="CHEBI:15377"/>
        <dbReference type="ChEBI" id="CHEBI:15378"/>
        <dbReference type="ChEBI" id="CHEBI:16845"/>
        <dbReference type="ChEBI" id="CHEBI:57783"/>
        <dbReference type="ChEBI" id="CHEBI:58349"/>
        <dbReference type="ChEBI" id="CHEBI:67139"/>
        <dbReference type="EC" id="1.17.1.8"/>
    </reaction>
</comment>
<comment type="subunit">
    <text evidence="13">Homotetramer.</text>
</comment>
<dbReference type="PROSITE" id="PS01298">
    <property type="entry name" value="DAPB"/>
    <property type="match status" value="1"/>
</dbReference>
<proteinExistence type="inferred from homology"/>
<evidence type="ECO:0000256" key="11">
    <source>
        <dbReference type="ARBA" id="ARBA00049080"/>
    </source>
</evidence>
<keyword evidence="3 13" id="KW-0028">Amino-acid biosynthesis</keyword>
<dbReference type="AlphaFoldDB" id="A0A919CN62"/>
<evidence type="ECO:0000259" key="14">
    <source>
        <dbReference type="Pfam" id="PF01113"/>
    </source>
</evidence>
<dbReference type="GO" id="GO:0051287">
    <property type="term" value="F:NAD binding"/>
    <property type="evidence" value="ECO:0007669"/>
    <property type="project" value="UniProtKB-UniRule"/>
</dbReference>
<evidence type="ECO:0000256" key="9">
    <source>
        <dbReference type="ARBA" id="ARBA00037922"/>
    </source>
</evidence>
<comment type="caution">
    <text evidence="16">The sequence shown here is derived from an EMBL/GenBank/DDBJ whole genome shotgun (WGS) entry which is preliminary data.</text>
</comment>
<keyword evidence="8 13" id="KW-0457">Lysine biosynthesis</keyword>
<evidence type="ECO:0000256" key="12">
    <source>
        <dbReference type="ARBA" id="ARBA00049396"/>
    </source>
</evidence>
<reference evidence="16" key="2">
    <citation type="submission" date="2020-09" db="EMBL/GenBank/DDBJ databases">
        <authorList>
            <person name="Sun Q."/>
            <person name="Kim S."/>
        </authorList>
    </citation>
    <scope>NUCLEOTIDE SEQUENCE</scope>
    <source>
        <strain evidence="16">KCTC 42651</strain>
    </source>
</reference>
<keyword evidence="5 13" id="KW-0220">Diaminopimelate biosynthesis</keyword>
<dbReference type="GO" id="GO:0005829">
    <property type="term" value="C:cytosol"/>
    <property type="evidence" value="ECO:0007669"/>
    <property type="project" value="TreeGrafter"/>
</dbReference>
<dbReference type="GO" id="GO:0050661">
    <property type="term" value="F:NADP binding"/>
    <property type="evidence" value="ECO:0007669"/>
    <property type="project" value="UniProtKB-UniRule"/>
</dbReference>
<comment type="caution">
    <text evidence="13">Was originally thought to be a dihydrodipicolinate reductase (DHDPR), catalyzing the conversion of dihydrodipicolinate to tetrahydrodipicolinate. However, it was shown in E.coli that the substrate of the enzymatic reaction is not dihydrodipicolinate (DHDP) but in fact (2S,4S)-4-hydroxy-2,3,4,5-tetrahydrodipicolinic acid (HTPA), the product released by the DapA-catalyzed reaction.</text>
</comment>
<dbReference type="PANTHER" id="PTHR20836">
    <property type="entry name" value="DIHYDRODIPICOLINATE REDUCTASE"/>
    <property type="match status" value="1"/>
</dbReference>
<dbReference type="RefSeq" id="WP_189987039.1">
    <property type="nucleotide sequence ID" value="NZ_BMZS01000001.1"/>
</dbReference>
<dbReference type="EC" id="1.17.1.8" evidence="10 13"/>
<keyword evidence="6 13" id="KW-0560">Oxidoreductase</keyword>